<organism evidence="3 4">
    <name type="scientific">Candidatus Komeilibacteria bacterium CG11_big_fil_rev_8_21_14_0_20_36_20</name>
    <dbReference type="NCBI Taxonomy" id="1974477"/>
    <lineage>
        <taxon>Bacteria</taxon>
        <taxon>Candidatus Komeiliibacteriota</taxon>
    </lineage>
</organism>
<dbReference type="Pfam" id="PF02033">
    <property type="entry name" value="RBFA"/>
    <property type="match status" value="1"/>
</dbReference>
<dbReference type="InterPro" id="IPR000238">
    <property type="entry name" value="RbfA"/>
</dbReference>
<evidence type="ECO:0000313" key="3">
    <source>
        <dbReference type="EMBL" id="PIR07296.1"/>
    </source>
</evidence>
<dbReference type="Proteomes" id="UP000230564">
    <property type="component" value="Unassembled WGS sequence"/>
</dbReference>
<evidence type="ECO:0000256" key="1">
    <source>
        <dbReference type="ARBA" id="ARBA00022517"/>
    </source>
</evidence>
<keyword evidence="1 2" id="KW-0690">Ribosome biogenesis</keyword>
<dbReference type="Gene3D" id="3.30.300.20">
    <property type="match status" value="1"/>
</dbReference>
<name>A0A2H0NGV4_9BACT</name>
<dbReference type="EMBL" id="PCWQ01000004">
    <property type="protein sequence ID" value="PIR07296.1"/>
    <property type="molecule type" value="Genomic_DNA"/>
</dbReference>
<dbReference type="GO" id="GO:0005737">
    <property type="term" value="C:cytoplasm"/>
    <property type="evidence" value="ECO:0007669"/>
    <property type="project" value="UniProtKB-SubCell"/>
</dbReference>
<accession>A0A2H0NGV4</accession>
<comment type="subunit">
    <text evidence="2">Monomer. Binds 30S ribosomal subunits, but not 50S ribosomal subunits or 70S ribosomes.</text>
</comment>
<proteinExistence type="inferred from homology"/>
<dbReference type="SUPFAM" id="SSF89919">
    <property type="entry name" value="Ribosome-binding factor A, RbfA"/>
    <property type="match status" value="1"/>
</dbReference>
<comment type="function">
    <text evidence="2">One of several proteins that assist in the late maturation steps of the functional core of the 30S ribosomal subunit. Associates with free 30S ribosomal subunits (but not with 30S subunits that are part of 70S ribosomes or polysomes). Required for efficient processing of 16S rRNA. May interact with the 5'-terminal helix region of 16S rRNA.</text>
</comment>
<evidence type="ECO:0000256" key="2">
    <source>
        <dbReference type="HAMAP-Rule" id="MF_00003"/>
    </source>
</evidence>
<gene>
    <name evidence="2" type="primary">rbfA</name>
    <name evidence="3" type="ORF">COV55_00125</name>
</gene>
<sequence length="139" mass="15807">MKLSKAMKPALNIRVSRSLLLAILLNSLKKAMSKRTEQVSKLLRQEINNILIKDFEPPAGTLISVADVTVAPDLKKATAYLSVIPENKIGSSLEIIKKFGRHIQHQINHTLKMQIIPQIEWKIDERSIKYQKIEDALKQ</sequence>
<reference evidence="3 4" key="1">
    <citation type="submission" date="2017-09" db="EMBL/GenBank/DDBJ databases">
        <title>Depth-based differentiation of microbial function through sediment-hosted aquifers and enrichment of novel symbionts in the deep terrestrial subsurface.</title>
        <authorList>
            <person name="Probst A.J."/>
            <person name="Ladd B."/>
            <person name="Jarett J.K."/>
            <person name="Geller-Mcgrath D.E."/>
            <person name="Sieber C.M."/>
            <person name="Emerson J.B."/>
            <person name="Anantharaman K."/>
            <person name="Thomas B.C."/>
            <person name="Malmstrom R."/>
            <person name="Stieglmeier M."/>
            <person name="Klingl A."/>
            <person name="Woyke T."/>
            <person name="Ryan C.M."/>
            <person name="Banfield J.F."/>
        </authorList>
    </citation>
    <scope>NUCLEOTIDE SEQUENCE [LARGE SCALE GENOMIC DNA]</scope>
    <source>
        <strain evidence="3">CG11_big_fil_rev_8_21_14_0_20_36_20</strain>
    </source>
</reference>
<protein>
    <recommendedName>
        <fullName evidence="2">Ribosome-binding factor A</fullName>
    </recommendedName>
</protein>
<comment type="subcellular location">
    <subcellularLocation>
        <location evidence="2">Cytoplasm</location>
    </subcellularLocation>
</comment>
<comment type="similarity">
    <text evidence="2">Belongs to the RbfA family.</text>
</comment>
<evidence type="ECO:0000313" key="4">
    <source>
        <dbReference type="Proteomes" id="UP000230564"/>
    </source>
</evidence>
<dbReference type="InterPro" id="IPR023799">
    <property type="entry name" value="RbfA_dom_sf"/>
</dbReference>
<keyword evidence="2" id="KW-0963">Cytoplasm</keyword>
<dbReference type="InterPro" id="IPR015946">
    <property type="entry name" value="KH_dom-like_a/b"/>
</dbReference>
<dbReference type="AlphaFoldDB" id="A0A2H0NGV4"/>
<dbReference type="GO" id="GO:0030490">
    <property type="term" value="P:maturation of SSU-rRNA"/>
    <property type="evidence" value="ECO:0007669"/>
    <property type="project" value="UniProtKB-UniRule"/>
</dbReference>
<dbReference type="HAMAP" id="MF_00003">
    <property type="entry name" value="RbfA"/>
    <property type="match status" value="1"/>
</dbReference>
<comment type="caution">
    <text evidence="3">The sequence shown here is derived from an EMBL/GenBank/DDBJ whole genome shotgun (WGS) entry which is preliminary data.</text>
</comment>